<protein>
    <submittedName>
        <fullName evidence="1">Uncharacterized protein</fullName>
    </submittedName>
</protein>
<proteinExistence type="predicted"/>
<dbReference type="AlphaFoldDB" id="A0A8J8Y8R5"/>
<gene>
    <name evidence="1" type="ORF">OsJ_11079</name>
</gene>
<reference evidence="1" key="2">
    <citation type="submission" date="2008-12" db="EMBL/GenBank/DDBJ databases">
        <title>Improved gene annotation of the rice (Oryza sativa) genomes.</title>
        <authorList>
            <person name="Wang J."/>
            <person name="Li R."/>
            <person name="Fan W."/>
            <person name="Huang Q."/>
            <person name="Zhang J."/>
            <person name="Zhou Y."/>
            <person name="Hu Y."/>
            <person name="Zi S."/>
            <person name="Li J."/>
            <person name="Ni P."/>
            <person name="Zheng H."/>
            <person name="Zhang Y."/>
            <person name="Zhao M."/>
            <person name="Hao Q."/>
            <person name="McDermott J."/>
            <person name="Samudrala R."/>
            <person name="Kristiansen K."/>
            <person name="Wong G.K.-S."/>
        </authorList>
    </citation>
    <scope>NUCLEOTIDE SEQUENCE</scope>
</reference>
<reference evidence="1" key="1">
    <citation type="journal article" date="2005" name="PLoS Biol.">
        <title>The genomes of Oryza sativa: a history of duplications.</title>
        <authorList>
            <person name="Yu J."/>
            <person name="Wang J."/>
            <person name="Lin W."/>
            <person name="Li S."/>
            <person name="Li H."/>
            <person name="Zhou J."/>
            <person name="Ni P."/>
            <person name="Dong W."/>
            <person name="Hu S."/>
            <person name="Zeng C."/>
            <person name="Zhang J."/>
            <person name="Zhang Y."/>
            <person name="Li R."/>
            <person name="Xu Z."/>
            <person name="Li S."/>
            <person name="Li X."/>
            <person name="Zheng H."/>
            <person name="Cong L."/>
            <person name="Lin L."/>
            <person name="Yin J."/>
            <person name="Geng J."/>
            <person name="Li G."/>
            <person name="Shi J."/>
            <person name="Liu J."/>
            <person name="Lv H."/>
            <person name="Li J."/>
            <person name="Wang J."/>
            <person name="Deng Y."/>
            <person name="Ran L."/>
            <person name="Shi X."/>
            <person name="Wang X."/>
            <person name="Wu Q."/>
            <person name="Li C."/>
            <person name="Ren X."/>
            <person name="Wang J."/>
            <person name="Wang X."/>
            <person name="Li D."/>
            <person name="Liu D."/>
            <person name="Zhang X."/>
            <person name="Ji Z."/>
            <person name="Zhao W."/>
            <person name="Sun Y."/>
            <person name="Zhang Z."/>
            <person name="Bao J."/>
            <person name="Han Y."/>
            <person name="Dong L."/>
            <person name="Ji J."/>
            <person name="Chen P."/>
            <person name="Wu S."/>
            <person name="Liu J."/>
            <person name="Xiao Y."/>
            <person name="Bu D."/>
            <person name="Tan J."/>
            <person name="Yang L."/>
            <person name="Ye C."/>
            <person name="Zhang J."/>
            <person name="Xu J."/>
            <person name="Zhou Y."/>
            <person name="Yu Y."/>
            <person name="Zhang B."/>
            <person name="Zhuang S."/>
            <person name="Wei H."/>
            <person name="Liu B."/>
            <person name="Lei M."/>
            <person name="Yu H."/>
            <person name="Li Y."/>
            <person name="Xu H."/>
            <person name="Wei S."/>
            <person name="He X."/>
            <person name="Fang L."/>
            <person name="Zhang Z."/>
            <person name="Zhang Y."/>
            <person name="Huang X."/>
            <person name="Su Z."/>
            <person name="Tong W."/>
            <person name="Li J."/>
            <person name="Tong Z."/>
            <person name="Li S."/>
            <person name="Ye J."/>
            <person name="Wang L."/>
            <person name="Fang L."/>
            <person name="Lei T."/>
            <person name="Chen C."/>
            <person name="Chen H."/>
            <person name="Xu Z."/>
            <person name="Li H."/>
            <person name="Huang H."/>
            <person name="Zhang F."/>
            <person name="Xu H."/>
            <person name="Li N."/>
            <person name="Zhao C."/>
            <person name="Li S."/>
            <person name="Dong L."/>
            <person name="Huang Y."/>
            <person name="Li L."/>
            <person name="Xi Y."/>
            <person name="Qi Q."/>
            <person name="Li W."/>
            <person name="Zhang B."/>
            <person name="Hu W."/>
            <person name="Zhang Y."/>
            <person name="Tian X."/>
            <person name="Jiao Y."/>
            <person name="Liang X."/>
            <person name="Jin J."/>
            <person name="Gao L."/>
            <person name="Zheng W."/>
            <person name="Hao B."/>
            <person name="Liu S."/>
            <person name="Wang W."/>
            <person name="Yuan L."/>
            <person name="Cao M."/>
            <person name="McDermott J."/>
            <person name="Samudrala R."/>
            <person name="Wang J."/>
            <person name="Wong G.K."/>
            <person name="Yang H."/>
        </authorList>
    </citation>
    <scope>NUCLEOTIDE SEQUENCE [LARGE SCALE GENOMIC DNA]</scope>
</reference>
<dbReference type="Proteomes" id="UP000007752">
    <property type="component" value="Chromosome 3"/>
</dbReference>
<evidence type="ECO:0000313" key="1">
    <source>
        <dbReference type="EMBL" id="EEE59160.1"/>
    </source>
</evidence>
<dbReference type="EMBL" id="CM000140">
    <property type="protein sequence ID" value="EEE59160.1"/>
    <property type="molecule type" value="Genomic_DNA"/>
</dbReference>
<sequence length="138" mass="14929">MAMRKADRTGGPRAAGEGDANLTLTRCLERVDAATPVVLSTMMPASKRVSMPPPLESTSSPLIPPLPARVTFTCHLKRVDAHREEGLDVAAAGNASSLDGATVNRLLHRWQWDELLHRWLPPANPRMVATRTASSRSG</sequence>
<accession>A0A8J8Y8R5</accession>
<name>A0A8J8Y8R5_ORYSJ</name>
<organism evidence="1">
    <name type="scientific">Oryza sativa subsp. japonica</name>
    <name type="common">Rice</name>
    <dbReference type="NCBI Taxonomy" id="39947"/>
    <lineage>
        <taxon>Eukaryota</taxon>
        <taxon>Viridiplantae</taxon>
        <taxon>Streptophyta</taxon>
        <taxon>Embryophyta</taxon>
        <taxon>Tracheophyta</taxon>
        <taxon>Spermatophyta</taxon>
        <taxon>Magnoliopsida</taxon>
        <taxon>Liliopsida</taxon>
        <taxon>Poales</taxon>
        <taxon>Poaceae</taxon>
        <taxon>BOP clade</taxon>
        <taxon>Oryzoideae</taxon>
        <taxon>Oryzeae</taxon>
        <taxon>Oryzinae</taxon>
        <taxon>Oryza</taxon>
        <taxon>Oryza sativa</taxon>
    </lineage>
</organism>